<dbReference type="Pfam" id="PF25151">
    <property type="entry name" value="TPR_Trm732_C"/>
    <property type="match status" value="1"/>
</dbReference>
<keyword evidence="2" id="KW-0819">tRNA processing</keyword>
<reference evidence="8 9" key="1">
    <citation type="submission" date="2018-04" db="EMBL/GenBank/DDBJ databases">
        <authorList>
            <person name="Zhang X."/>
            <person name="Yuan J."/>
            <person name="Li F."/>
            <person name="Xiang J."/>
        </authorList>
    </citation>
    <scope>NUCLEOTIDE SEQUENCE [LARGE SCALE GENOMIC DNA]</scope>
    <source>
        <tissue evidence="8">Muscle</tissue>
    </source>
</reference>
<feature type="domain" description="Fibrinogen C-terminal" evidence="7">
    <location>
        <begin position="1861"/>
        <end position="2016"/>
    </location>
</feature>
<feature type="domain" description="Sushi" evidence="6">
    <location>
        <begin position="1800"/>
        <end position="1862"/>
    </location>
</feature>
<dbReference type="STRING" id="6689.A0A3R7MH64"/>
<evidence type="ECO:0000256" key="4">
    <source>
        <dbReference type="ARBA" id="ARBA00035698"/>
    </source>
</evidence>
<dbReference type="PROSITE" id="PS50923">
    <property type="entry name" value="SUSHI"/>
    <property type="match status" value="1"/>
</dbReference>
<comment type="caution">
    <text evidence="5">Lacks conserved residue(s) required for the propagation of feature annotation.</text>
</comment>
<gene>
    <name evidence="8" type="ORF">C7M84_025218</name>
</gene>
<dbReference type="Proteomes" id="UP000283509">
    <property type="component" value="Unassembled WGS sequence"/>
</dbReference>
<dbReference type="GO" id="GO:0030488">
    <property type="term" value="P:tRNA methylation"/>
    <property type="evidence" value="ECO:0007669"/>
    <property type="project" value="TreeGrafter"/>
</dbReference>
<dbReference type="InterPro" id="IPR056843">
    <property type="entry name" value="THADA-like_TPR"/>
</dbReference>
<dbReference type="EMBL" id="QCYY01000944">
    <property type="protein sequence ID" value="ROT81638.1"/>
    <property type="molecule type" value="Genomic_DNA"/>
</dbReference>
<dbReference type="InterPro" id="IPR051954">
    <property type="entry name" value="tRNA_methyltransferase_THADA"/>
</dbReference>
<dbReference type="InterPro" id="IPR016024">
    <property type="entry name" value="ARM-type_fold"/>
</dbReference>
<accession>A0A3R7MH64</accession>
<dbReference type="PANTHER" id="PTHR14387">
    <property type="entry name" value="THADA/DEATH RECEPTOR INTERACTING PROTEIN"/>
    <property type="match status" value="1"/>
</dbReference>
<protein>
    <recommendedName>
        <fullName evidence="4">tRNA (32-2'-O)-methyltransferase regulator THADA</fullName>
    </recommendedName>
</protein>
<dbReference type="InterPro" id="IPR036056">
    <property type="entry name" value="Fibrinogen-like_C"/>
</dbReference>
<dbReference type="InterPro" id="IPR056842">
    <property type="entry name" value="THADA-like_TPR_C"/>
</dbReference>
<evidence type="ECO:0000313" key="8">
    <source>
        <dbReference type="EMBL" id="ROT81638.1"/>
    </source>
</evidence>
<comment type="caution">
    <text evidence="8">The sequence shown here is derived from an EMBL/GenBank/DDBJ whole genome shotgun (WGS) entry which is preliminary data.</text>
</comment>
<organism evidence="8 9">
    <name type="scientific">Penaeus vannamei</name>
    <name type="common">Whiteleg shrimp</name>
    <name type="synonym">Litopenaeus vannamei</name>
    <dbReference type="NCBI Taxonomy" id="6689"/>
    <lineage>
        <taxon>Eukaryota</taxon>
        <taxon>Metazoa</taxon>
        <taxon>Ecdysozoa</taxon>
        <taxon>Arthropoda</taxon>
        <taxon>Crustacea</taxon>
        <taxon>Multicrustacea</taxon>
        <taxon>Malacostraca</taxon>
        <taxon>Eumalacostraca</taxon>
        <taxon>Eucarida</taxon>
        <taxon>Decapoda</taxon>
        <taxon>Dendrobranchiata</taxon>
        <taxon>Penaeoidea</taxon>
        <taxon>Penaeidae</taxon>
        <taxon>Penaeus</taxon>
    </lineage>
</organism>
<dbReference type="InterPro" id="IPR019442">
    <property type="entry name" value="THADA/TRM732_DUF2428"/>
</dbReference>
<dbReference type="Pfam" id="PF10350">
    <property type="entry name" value="DUF2428"/>
    <property type="match status" value="1"/>
</dbReference>
<dbReference type="Pfam" id="PF00147">
    <property type="entry name" value="Fibrinogen_C"/>
    <property type="match status" value="1"/>
</dbReference>
<dbReference type="SUPFAM" id="SSF48371">
    <property type="entry name" value="ARM repeat"/>
    <property type="match status" value="3"/>
</dbReference>
<dbReference type="InterPro" id="IPR014716">
    <property type="entry name" value="Fibrinogen_a/b/g_C_1"/>
</dbReference>
<proteinExistence type="inferred from homology"/>
<evidence type="ECO:0000259" key="6">
    <source>
        <dbReference type="PROSITE" id="PS50923"/>
    </source>
</evidence>
<evidence type="ECO:0000256" key="3">
    <source>
        <dbReference type="ARBA" id="ARBA00023157"/>
    </source>
</evidence>
<dbReference type="InterPro" id="IPR000436">
    <property type="entry name" value="Sushi_SCR_CCP_dom"/>
</dbReference>
<reference evidence="8 9" key="2">
    <citation type="submission" date="2019-01" db="EMBL/GenBank/DDBJ databases">
        <title>The decoding of complex shrimp genome reveals the adaptation for benthos swimmer, frequently molting mechanism and breeding impact on genome.</title>
        <authorList>
            <person name="Sun Y."/>
            <person name="Gao Y."/>
            <person name="Yu Y."/>
        </authorList>
    </citation>
    <scope>NUCLEOTIDE SEQUENCE [LARGE SCALE GENOMIC DNA]</scope>
    <source>
        <tissue evidence="8">Muscle</tissue>
    </source>
</reference>
<dbReference type="PANTHER" id="PTHR14387:SF7">
    <property type="entry name" value="THYROID ADENOMA-ASSOCIATED PROTEIN"/>
    <property type="match status" value="1"/>
</dbReference>
<dbReference type="Pfam" id="PF25150">
    <property type="entry name" value="TPR_Trm732"/>
    <property type="match status" value="1"/>
</dbReference>
<evidence type="ECO:0000256" key="1">
    <source>
        <dbReference type="ARBA" id="ARBA00010409"/>
    </source>
</evidence>
<name>A0A3R7MH64_PENVA</name>
<evidence type="ECO:0000256" key="5">
    <source>
        <dbReference type="PROSITE-ProRule" id="PRU00302"/>
    </source>
</evidence>
<evidence type="ECO:0000259" key="7">
    <source>
        <dbReference type="PROSITE" id="PS51406"/>
    </source>
</evidence>
<dbReference type="SUPFAM" id="SSF56496">
    <property type="entry name" value="Fibrinogen C-terminal domain-like"/>
    <property type="match status" value="1"/>
</dbReference>
<dbReference type="OrthoDB" id="6381702at2759"/>
<keyword evidence="5" id="KW-0768">Sushi</keyword>
<dbReference type="SMR" id="A0A3R7MH64"/>
<dbReference type="PROSITE" id="PS51406">
    <property type="entry name" value="FIBRINOGEN_C_2"/>
    <property type="match status" value="1"/>
</dbReference>
<dbReference type="GO" id="GO:0005829">
    <property type="term" value="C:cytosol"/>
    <property type="evidence" value="ECO:0007669"/>
    <property type="project" value="TreeGrafter"/>
</dbReference>
<evidence type="ECO:0000313" key="9">
    <source>
        <dbReference type="Proteomes" id="UP000283509"/>
    </source>
</evidence>
<keyword evidence="3" id="KW-1015">Disulfide bond</keyword>
<sequence>MRLTAIETESTVAIKGGKVRATNMERLVLSLPDDAGMEIKVAFNELVAPESPLQQISAVEKLSDLSGMSDDNAKFCVSVLTSALLQLNPKVQLRNKIFKTLPTMGCNNPELYKATILKVIVAGLTDPKTSQSVVFGIPLLVEANGALLVPRSGREKKGGDEKKVVEKEEQARTDKVITPDLHPVVFGALLHGITQLWQDFLIASSAAEASTVLQHLQQLVKSSTMYVQQHFSNDAGDMPQELHSLKNAVFEVIQHPSCPLDLRTNCGQLVATITKTLHNGNLQQVLQSYRFDEEQSELPTLAQLALLNGILSISQGRDLYVQQVCGTCLGTDVLQAVLKPGMQSNDGNIAISVIRVVHQWTLRTLEAFRFPGELDMLRKVLDPSSTLMVRLLEYMWLAWDHFLDSVKNATKDSFVNYMKIQQTLSVEVSGQHFLGVCKVLLEDLCSRKFRFSAVSCMVPVVGAQNLLLSYPQLPHTLLNQLRDPAVASHSAELLEALFTQHQKEVSVDEWQDLWLSTFLDLFSKEMQTYGYELLFKKLLFTCPEALSVAVKKLVELAKNPVSEKLCLLIMCVKIGRCSPIWLKKCQQNKIESDEQMWKSILPYETIKLCLWHTDESVRTAAFSLLCESPKSTELPEKEELEFIYDYYLYNLTAQSPAYRQHLLKSTKKLFLRIKEGTMALTKSSKSKGDREHGKDILRLQKEFSSKLFWQMVKNLYNGANSMRRTMSLQVLELFQTILSGCYNDLEITKLCQSKVYTDTLISVLDDSYETNKVIALMLLQSTPKTCEDPEDTQRIHALIKAACTLASTCRPPDTITAGFLFKYLSSHPVAISIVRDNIKDSTSTEDAIALFCIFVLQFLQKEVQTAKENLLKAASSGPMYGLLLCVRMLLSDIPETDITKDHHTWQEILKIVLQLCYQVSELVAPVVRNSSPEGHLPMDLNPESLEVLRATLQQSLGNHHNEQDVVLSAEATPQELVKAQAVSAQMLLLCAWRCVKEISLILGDVVQKMPLSPRTDALLTNEDVVMIGQYFITQLLETKHRGAFEQSYVGFGRVCERLWSCEEEELRKLPTSWVEDLLATIQDESDTRLCATRRSAGVPFIVQAVLSSEPKMMGASCLKTTMNTLLQLAEETHYCGSEARIHSFNILRAVYRDTRLGDLIIPYVSQGVKAAIEGYRGNSWAERNSAALLFAALITRMLGVKRTQDDLSRKNAMSAQVFFKRYPDLYDFLKIELENGAAGVKEGKLVPALFPVLLLLARLAPAPLEGRMSAISLASFTPAVLQCSASSVLQLRALASHALVPLVNPHQLEGVIEQISASASLSNQNSLHGCLLCLLKLVKNFEETICNLTNNMLIMKSLLTVIWSASQKNPCLVTRASALELYTFLAQRKLLQESTPEVVGVVSDACTVIKTNDLVLQSMPWSALCQKQATRFLLTTAYNLQEEQDITINTLISHSCYEVRLSTLEHIEGMTHLDVPILMHLLRCIHTEDHPECLSLVYSILSKQLSSLNYGKEMIGQDQLVELLYHIISIAKEETCLELMKRMIQLSSVLMITLLSKQETSVATEKAIHRWLEMILSFSLSENDTDTRQTTAQAVCDILPHLVSHPCITDKTRLVVYEVITTELQDDSDCVRDIVSYGVSGLLKHHHHGRQQFCLQPTRVMEKVCGLIASCTWPEASSLLVKLSLKEDMPEGFGLAQEDDRVFDKGEMNIYSEKIIVSQAMLKGLSDALTLNSFASASTLTFLKRVAQAACPELPLPGMLGVSAEPLAGGWAALTCDPVSTLVSPFSEHVVLTSTSEIFRPCADPTPQPEMAAVNKSFTASTGEVATVFACEPGYAWLSGQAFAVTQCLNGNWTPIMDMCDTACPMPRDCSDISLLGFSSSGMYRITPSGNPLFGMKEVWCDLDDSSALTGGGWTTVFRRSAAVAFSAETEPAKWEAYEFGFGDNTTDNYFIGLLDLVDLSWNADGSPRPLVFQFLLDAGGELRHATFAGVQVAPPQEGYALLGPATYHGDAGDSFGPLVGFNVTLQKDQYWWAPEDPAEAQALRDSVGSDLTASTVTWAELGPDVALTSCIIRVRPLTYDEARSCPPLGVTAPRWISTEVNVPLSRDVGSAVSYACLGEYMWEGPEGGDRTRAGTLVCERPSETEPPRWNGTLTLPCSIVCPPEFQPNGPRTRCYHFSTVPEEDGVVGAALRCSDLGASPAVIPFGDFLSGAAPGAFYYTAHVDRSSTGAFQPVQPEHLTCLDPCQVRHHIVRRERTLV</sequence>
<dbReference type="InterPro" id="IPR002181">
    <property type="entry name" value="Fibrinogen_a/b/g_C_dom"/>
</dbReference>
<keyword evidence="9" id="KW-1185">Reference proteome</keyword>
<comment type="similarity">
    <text evidence="1">Belongs to the THADA family.</text>
</comment>
<dbReference type="SMART" id="SM00186">
    <property type="entry name" value="FBG"/>
    <property type="match status" value="1"/>
</dbReference>
<evidence type="ECO:0000256" key="2">
    <source>
        <dbReference type="ARBA" id="ARBA00022694"/>
    </source>
</evidence>
<dbReference type="Gene3D" id="3.90.215.10">
    <property type="entry name" value="Gamma Fibrinogen, chain A, domain 1"/>
    <property type="match status" value="1"/>
</dbReference>